<dbReference type="InterPro" id="IPR001920">
    <property type="entry name" value="Asp/Glu_race"/>
</dbReference>
<dbReference type="InterPro" id="IPR004380">
    <property type="entry name" value="Asp_race"/>
</dbReference>
<protein>
    <submittedName>
        <fullName evidence="3">Aspartate/glutamate racemase family protein</fullName>
    </submittedName>
</protein>
<dbReference type="AlphaFoldDB" id="A0A7M1LFA9"/>
<keyword evidence="4" id="KW-1185">Reference proteome</keyword>
<dbReference type="RefSeq" id="WP_025803379.1">
    <property type="nucleotide sequence ID" value="NZ_CP053842.1"/>
</dbReference>
<sequence length="229" mass="25497">MKRVGIIGGMGSLASADLYSKIVSLTPAKCDQEHILLSIDNNALIPDRSEYIFRGDEIKPDPLPYLIDSAKRLENSGCKAFCMACNTAHFFADDLKKHTSMKFLHMPEITVSSISKIYPNAKDIAVIATVGTRRTGIYDKFLNLKGFNSVEFSPQIEQNIMECIYKGVKAGKTKEYVGLFRDTLKMIKADVFIAACTEIPIFIPYLNSEFKFIDATSELAKAIINFAKS</sequence>
<dbReference type="Proteomes" id="UP000594749">
    <property type="component" value="Chromosome"/>
</dbReference>
<dbReference type="Pfam" id="PF01177">
    <property type="entry name" value="Asp_Glu_race"/>
    <property type="match status" value="1"/>
</dbReference>
<proteinExistence type="inferred from homology"/>
<evidence type="ECO:0000256" key="2">
    <source>
        <dbReference type="ARBA" id="ARBA00023235"/>
    </source>
</evidence>
<keyword evidence="2" id="KW-0413">Isomerase</keyword>
<reference evidence="3 4" key="1">
    <citation type="submission" date="2020-10" db="EMBL/GenBank/DDBJ databases">
        <title>Campylobacter and Helicobacter PacBio genomes.</title>
        <authorList>
            <person name="Lane C."/>
        </authorList>
    </citation>
    <scope>NUCLEOTIDE SEQUENCE [LARGE SCALE GENOMIC DNA]</scope>
    <source>
        <strain evidence="3 4">2016D-0077</strain>
    </source>
</reference>
<dbReference type="GO" id="GO:0047661">
    <property type="term" value="F:amino-acid racemase activity"/>
    <property type="evidence" value="ECO:0007669"/>
    <property type="project" value="InterPro"/>
</dbReference>
<dbReference type="InterPro" id="IPR015942">
    <property type="entry name" value="Asp/Glu/hydantoin_racemase"/>
</dbReference>
<name>A0A7M1LFA9_9BACT</name>
<comment type="similarity">
    <text evidence="1">Belongs to the aspartate/glutamate racemases family.</text>
</comment>
<evidence type="ECO:0000256" key="1">
    <source>
        <dbReference type="ARBA" id="ARBA00007847"/>
    </source>
</evidence>
<dbReference type="PANTHER" id="PTHR21198">
    <property type="entry name" value="GLUTAMATE RACEMASE"/>
    <property type="match status" value="1"/>
</dbReference>
<evidence type="ECO:0000313" key="3">
    <source>
        <dbReference type="EMBL" id="QOQ87021.1"/>
    </source>
</evidence>
<organism evidence="3 4">
    <name type="scientific">Campylobacter corcagiensis</name>
    <dbReference type="NCBI Taxonomy" id="1448857"/>
    <lineage>
        <taxon>Bacteria</taxon>
        <taxon>Pseudomonadati</taxon>
        <taxon>Campylobacterota</taxon>
        <taxon>Epsilonproteobacteria</taxon>
        <taxon>Campylobacterales</taxon>
        <taxon>Campylobacteraceae</taxon>
        <taxon>Campylobacter</taxon>
    </lineage>
</organism>
<accession>A0A7M1LFA9</accession>
<dbReference type="Gene3D" id="3.40.50.1860">
    <property type="match status" value="2"/>
</dbReference>
<dbReference type="SUPFAM" id="SSF53681">
    <property type="entry name" value="Aspartate/glutamate racemase"/>
    <property type="match status" value="2"/>
</dbReference>
<dbReference type="OrthoDB" id="9803739at2"/>
<evidence type="ECO:0000313" key="4">
    <source>
        <dbReference type="Proteomes" id="UP000594749"/>
    </source>
</evidence>
<dbReference type="PANTHER" id="PTHR21198:SF7">
    <property type="entry name" value="ASPARTATE-GLUTAMATE RACEMASE FAMILY"/>
    <property type="match status" value="1"/>
</dbReference>
<gene>
    <name evidence="3" type="ORF">IMC76_07355</name>
</gene>
<dbReference type="EMBL" id="CP063078">
    <property type="protein sequence ID" value="QOQ87021.1"/>
    <property type="molecule type" value="Genomic_DNA"/>
</dbReference>
<dbReference type="NCBIfam" id="TIGR00035">
    <property type="entry name" value="asp_race"/>
    <property type="match status" value="1"/>
</dbReference>